<dbReference type="CDD" id="cd03257">
    <property type="entry name" value="ABC_NikE_OppD_transporters"/>
    <property type="match status" value="1"/>
</dbReference>
<name>A0A6C2U447_PONDE</name>
<evidence type="ECO:0000256" key="7">
    <source>
        <dbReference type="ARBA" id="ARBA00023136"/>
    </source>
</evidence>
<dbReference type="GO" id="GO:0005524">
    <property type="term" value="F:ATP binding"/>
    <property type="evidence" value="ECO:0007669"/>
    <property type="project" value="UniProtKB-KW"/>
</dbReference>
<evidence type="ECO:0000313" key="9">
    <source>
        <dbReference type="EMBL" id="VGO14597.1"/>
    </source>
</evidence>
<evidence type="ECO:0000256" key="4">
    <source>
        <dbReference type="ARBA" id="ARBA00022475"/>
    </source>
</evidence>
<keyword evidence="6 9" id="KW-0067">ATP-binding</keyword>
<dbReference type="InterPro" id="IPR027417">
    <property type="entry name" value="P-loop_NTPase"/>
</dbReference>
<protein>
    <submittedName>
        <fullName evidence="9">Oligopeptide transport ATP-binding protein OppD</fullName>
    </submittedName>
</protein>
<dbReference type="GO" id="GO:0015833">
    <property type="term" value="P:peptide transport"/>
    <property type="evidence" value="ECO:0007669"/>
    <property type="project" value="InterPro"/>
</dbReference>
<evidence type="ECO:0000256" key="1">
    <source>
        <dbReference type="ARBA" id="ARBA00004417"/>
    </source>
</evidence>
<dbReference type="PANTHER" id="PTHR43297">
    <property type="entry name" value="OLIGOPEPTIDE TRANSPORT ATP-BINDING PROTEIN APPD"/>
    <property type="match status" value="1"/>
</dbReference>
<dbReference type="InterPro" id="IPR003439">
    <property type="entry name" value="ABC_transporter-like_ATP-bd"/>
</dbReference>
<keyword evidence="7" id="KW-0472">Membrane</keyword>
<dbReference type="AlphaFoldDB" id="A0A6C2U447"/>
<dbReference type="InterPro" id="IPR050388">
    <property type="entry name" value="ABC_Ni/Peptide_Import"/>
</dbReference>
<dbReference type="PROSITE" id="PS50893">
    <property type="entry name" value="ABC_TRANSPORTER_2"/>
    <property type="match status" value="1"/>
</dbReference>
<dbReference type="InterPro" id="IPR003593">
    <property type="entry name" value="AAA+_ATPase"/>
</dbReference>
<dbReference type="Proteomes" id="UP000366872">
    <property type="component" value="Unassembled WGS sequence"/>
</dbReference>
<keyword evidence="4" id="KW-1003">Cell membrane</keyword>
<dbReference type="SMART" id="SM00382">
    <property type="entry name" value="AAA"/>
    <property type="match status" value="1"/>
</dbReference>
<gene>
    <name evidence="9" type="primary">oppD</name>
    <name evidence="9" type="ORF">PDESU_03160</name>
</gene>
<dbReference type="RefSeq" id="WP_222847195.1">
    <property type="nucleotide sequence ID" value="NZ_CAAHFG010000001.1"/>
</dbReference>
<comment type="similarity">
    <text evidence="2">Belongs to the ABC transporter superfamily.</text>
</comment>
<dbReference type="EMBL" id="CAAHFG010000001">
    <property type="protein sequence ID" value="VGO14597.1"/>
    <property type="molecule type" value="Genomic_DNA"/>
</dbReference>
<dbReference type="Pfam" id="PF00005">
    <property type="entry name" value="ABC_tran"/>
    <property type="match status" value="1"/>
</dbReference>
<feature type="domain" description="ABC transporter" evidence="8">
    <location>
        <begin position="8"/>
        <end position="254"/>
    </location>
</feature>
<sequence length="272" mass="29808">MTDSNNILEVEHLSLHFGRGEGLVKAIDDVSFTVAKGETVALVGESGSGKSMSALSLTGLVPRVARIEGGKVIFGGQDLLTLNERELREIRGSRISYIFQEPMVSFNPVFTIGWQIEEALKLHRKGIERKAEVERLLDIVHLPSRLAEAYPHQMSGGQLQRCMIAMALACSPDLLVADEPTTALDVTVQREILNLLAELSEKTGQSVLMITHNFGIVADLADRVYVMQKGKVVEEGTTSQVLYDPQHQYTKQLMAAVPRLHPKEGGGVGPRI</sequence>
<proteinExistence type="inferred from homology"/>
<dbReference type="Gene3D" id="3.40.50.300">
    <property type="entry name" value="P-loop containing nucleotide triphosphate hydrolases"/>
    <property type="match status" value="1"/>
</dbReference>
<dbReference type="FunFam" id="3.40.50.300:FF:000016">
    <property type="entry name" value="Oligopeptide ABC transporter ATP-binding component"/>
    <property type="match status" value="1"/>
</dbReference>
<evidence type="ECO:0000256" key="2">
    <source>
        <dbReference type="ARBA" id="ARBA00005417"/>
    </source>
</evidence>
<reference evidence="9 10" key="1">
    <citation type="submission" date="2019-04" db="EMBL/GenBank/DDBJ databases">
        <authorList>
            <person name="Van Vliet M D."/>
        </authorList>
    </citation>
    <scope>NUCLEOTIDE SEQUENCE [LARGE SCALE GENOMIC DNA]</scope>
    <source>
        <strain evidence="9 10">F1</strain>
    </source>
</reference>
<evidence type="ECO:0000256" key="5">
    <source>
        <dbReference type="ARBA" id="ARBA00022741"/>
    </source>
</evidence>
<accession>A0A6C2U447</accession>
<evidence type="ECO:0000256" key="3">
    <source>
        <dbReference type="ARBA" id="ARBA00022448"/>
    </source>
</evidence>
<dbReference type="SUPFAM" id="SSF52540">
    <property type="entry name" value="P-loop containing nucleoside triphosphate hydrolases"/>
    <property type="match status" value="1"/>
</dbReference>
<dbReference type="InterPro" id="IPR013563">
    <property type="entry name" value="Oligopep_ABC_C"/>
</dbReference>
<dbReference type="GO" id="GO:0005886">
    <property type="term" value="C:plasma membrane"/>
    <property type="evidence" value="ECO:0007669"/>
    <property type="project" value="UniProtKB-SubCell"/>
</dbReference>
<organism evidence="9 10">
    <name type="scientific">Pontiella desulfatans</name>
    <dbReference type="NCBI Taxonomy" id="2750659"/>
    <lineage>
        <taxon>Bacteria</taxon>
        <taxon>Pseudomonadati</taxon>
        <taxon>Kiritimatiellota</taxon>
        <taxon>Kiritimatiellia</taxon>
        <taxon>Kiritimatiellales</taxon>
        <taxon>Pontiellaceae</taxon>
        <taxon>Pontiella</taxon>
    </lineage>
</organism>
<dbReference type="GO" id="GO:0016887">
    <property type="term" value="F:ATP hydrolysis activity"/>
    <property type="evidence" value="ECO:0007669"/>
    <property type="project" value="InterPro"/>
</dbReference>
<evidence type="ECO:0000313" key="10">
    <source>
        <dbReference type="Proteomes" id="UP000366872"/>
    </source>
</evidence>
<keyword evidence="10" id="KW-1185">Reference proteome</keyword>
<dbReference type="Pfam" id="PF08352">
    <property type="entry name" value="oligo_HPY"/>
    <property type="match status" value="1"/>
</dbReference>
<evidence type="ECO:0000259" key="8">
    <source>
        <dbReference type="PROSITE" id="PS50893"/>
    </source>
</evidence>
<comment type="subcellular location">
    <subcellularLocation>
        <location evidence="1">Cell inner membrane</location>
        <topology evidence="1">Peripheral membrane protein</topology>
    </subcellularLocation>
</comment>
<keyword evidence="3" id="KW-0813">Transport</keyword>
<dbReference type="PANTHER" id="PTHR43297:SF2">
    <property type="entry name" value="DIPEPTIDE TRANSPORT ATP-BINDING PROTEIN DPPD"/>
    <property type="match status" value="1"/>
</dbReference>
<evidence type="ECO:0000256" key="6">
    <source>
        <dbReference type="ARBA" id="ARBA00022840"/>
    </source>
</evidence>
<keyword evidence="5" id="KW-0547">Nucleotide-binding</keyword>